<feature type="compositionally biased region" description="Polar residues" evidence="2">
    <location>
        <begin position="481"/>
        <end position="505"/>
    </location>
</feature>
<feature type="compositionally biased region" description="Basic and acidic residues" evidence="2">
    <location>
        <begin position="519"/>
        <end position="531"/>
    </location>
</feature>
<feature type="compositionally biased region" description="Basic and acidic residues" evidence="2">
    <location>
        <begin position="356"/>
        <end position="365"/>
    </location>
</feature>
<dbReference type="PANTHER" id="PTHR23159:SF31">
    <property type="entry name" value="CENTROSOME-ASSOCIATED PROTEIN CEP250 ISOFORM X1"/>
    <property type="match status" value="1"/>
</dbReference>
<name>A0ABD0K3J7_9CAEN</name>
<feature type="region of interest" description="Disordered" evidence="2">
    <location>
        <begin position="1"/>
        <end position="440"/>
    </location>
</feature>
<feature type="compositionally biased region" description="Basic and acidic residues" evidence="2">
    <location>
        <begin position="566"/>
        <end position="580"/>
    </location>
</feature>
<keyword evidence="4" id="KW-1185">Reference proteome</keyword>
<sequence length="1252" mass="135797">MDDKSSEAENDKNDFNADVNTPDNSEENVGGEGMNGRRQQQDVDPDSSSGRTEGQQAAAAAERIAVGGNGESQQTTKSAEDGENFGSGTNSSGTEDRQSEEEAPDGSTEGSAQGSPAEGNHTITDSGETRYEDDADGGETGDEDDADGGETGSDSTTKRMSEEEAADGSTEGSAQGLPAEGNHTITHSGETGDEDDADGGETGDEDDADEGETGSDSATDTGRNNNTMHSEAPYETAYKDNIENNANASGDTRGQYVFGPPKAPLVTGHTFGGSQPANVDAYTDHAPVRGTAENDDTRGEVSEPADSTNVKDASEAGESRAEDFARPHTERSDESELEADTSPPAESSGEPCEGSADDKDSEETRAYPSRAAGDGAANGLLHKNVSAEAAGTLEETKGRREHDSDLREPQGCVGRSQHSGVGGSVDPRHAEDERGESSVVSAGVSKFSLGMGGDFSFSGNKWPAFGHVRQDVHNKVKEQNGGAQNQMHENTISGALTAHITSRTTPDPGLGNMRQTQQPERRDQKADKHVESPASSERGAAGGWSGSRDDIEDSTKQEQSAQSASADDHGEASGRFDASDSKPTAAGQTDAHGKVEERKAGAKKQMRESKANAPYTAEPSAGATPGRETGSPSAGSAQRPGRSETDEGEKLDERASRSSALSDMNESSPLHASSFDSPLLSSTPAHGGHSEPAGHRRRALFLGDSGVASGDDPSEPSILKETVEDMEELQQRLREKVTIIQRLEEEREAIKREKEEAVQELRDKDATIAQLREGREETGREKEQAVEELQQQLSEKDVKIQQLQAEREEIEKENENAVEGFRQQLRDKDAFIKQLEEEKEQIKKTEEKLEKELSVNTNATAQFARMYTAEKVKTETIDALREELSEKTDSLADLRQRFSAEKAKTGALDQVSELEKTLQERTEAFEAEKEELTNQIENLQSKLDNAEGEVESYKAETTRQADVISQLTEEKAGLEEERNAMQMSAQQAMESEEQHKDQLNHVLLERDSIETQKRVIEEYAVNLSQQLAPLQAQNAQLHALYVEKERELSATTARKDARIEELTGQVLEMQQVVIPLEAAKQKATLEAEAATARARELEQIVQALRVELNTAEASVRQAHLLEEKLREEVTQRDDLARRCMQEKEQALRQVRKLKEEVARFRRMGGKQSEVVITDIQSLKQTMKVLIVSSALVLLCLTHVTKATDDLDGVTDDGDVDLEFGDDVCVEVSRSGWRVTIAVKLSGTTLFSKTIHP</sequence>
<accession>A0ABD0K3J7</accession>
<organism evidence="3 4">
    <name type="scientific">Batillaria attramentaria</name>
    <dbReference type="NCBI Taxonomy" id="370345"/>
    <lineage>
        <taxon>Eukaryota</taxon>
        <taxon>Metazoa</taxon>
        <taxon>Spiralia</taxon>
        <taxon>Lophotrochozoa</taxon>
        <taxon>Mollusca</taxon>
        <taxon>Gastropoda</taxon>
        <taxon>Caenogastropoda</taxon>
        <taxon>Sorbeoconcha</taxon>
        <taxon>Cerithioidea</taxon>
        <taxon>Batillariidae</taxon>
        <taxon>Batillaria</taxon>
    </lineage>
</organism>
<gene>
    <name evidence="3" type="ORF">BaRGS_00027154</name>
</gene>
<feature type="compositionally biased region" description="Basic and acidic residues" evidence="2">
    <location>
        <begin position="591"/>
        <end position="610"/>
    </location>
</feature>
<feature type="compositionally biased region" description="Acidic residues" evidence="2">
    <location>
        <begin position="133"/>
        <end position="148"/>
    </location>
</feature>
<feature type="compositionally biased region" description="Polar residues" evidence="2">
    <location>
        <begin position="657"/>
        <end position="684"/>
    </location>
</feature>
<comment type="caution">
    <text evidence="3">The sequence shown here is derived from an EMBL/GenBank/DDBJ whole genome shotgun (WGS) entry which is preliminary data.</text>
</comment>
<feature type="compositionally biased region" description="Polar residues" evidence="2">
    <location>
        <begin position="218"/>
        <end position="229"/>
    </location>
</feature>
<evidence type="ECO:0000313" key="4">
    <source>
        <dbReference type="Proteomes" id="UP001519460"/>
    </source>
</evidence>
<evidence type="ECO:0000313" key="3">
    <source>
        <dbReference type="EMBL" id="KAK7481638.1"/>
    </source>
</evidence>
<evidence type="ECO:0000256" key="1">
    <source>
        <dbReference type="SAM" id="Coils"/>
    </source>
</evidence>
<protein>
    <submittedName>
        <fullName evidence="3">Uncharacterized protein</fullName>
    </submittedName>
</protein>
<feature type="coiled-coil region" evidence="1">
    <location>
        <begin position="1080"/>
        <end position="1163"/>
    </location>
</feature>
<feature type="compositionally biased region" description="Basic and acidic residues" evidence="2">
    <location>
        <begin position="394"/>
        <end position="408"/>
    </location>
</feature>
<feature type="region of interest" description="Disordered" evidence="2">
    <location>
        <begin position="748"/>
        <end position="787"/>
    </location>
</feature>
<dbReference type="EMBL" id="JACVVK020000259">
    <property type="protein sequence ID" value="KAK7481638.1"/>
    <property type="molecule type" value="Genomic_DNA"/>
</dbReference>
<dbReference type="PANTHER" id="PTHR23159">
    <property type="entry name" value="CENTROSOMAL PROTEIN 2"/>
    <property type="match status" value="1"/>
</dbReference>
<dbReference type="AlphaFoldDB" id="A0ABD0K3J7"/>
<evidence type="ECO:0000256" key="2">
    <source>
        <dbReference type="SAM" id="MobiDB-lite"/>
    </source>
</evidence>
<feature type="compositionally biased region" description="Basic and acidic residues" evidence="2">
    <location>
        <begin position="426"/>
        <end position="436"/>
    </location>
</feature>
<reference evidence="3 4" key="1">
    <citation type="journal article" date="2023" name="Sci. Data">
        <title>Genome assembly of the Korean intertidal mud-creeper Batillaria attramentaria.</title>
        <authorList>
            <person name="Patra A.K."/>
            <person name="Ho P.T."/>
            <person name="Jun S."/>
            <person name="Lee S.J."/>
            <person name="Kim Y."/>
            <person name="Won Y.J."/>
        </authorList>
    </citation>
    <scope>NUCLEOTIDE SEQUENCE [LARGE SCALE GENOMIC DNA]</scope>
    <source>
        <strain evidence="3">Wonlab-2016</strain>
    </source>
</reference>
<proteinExistence type="predicted"/>
<feature type="compositionally biased region" description="Basic and acidic residues" evidence="2">
    <location>
        <begin position="1"/>
        <end position="15"/>
    </location>
</feature>
<feature type="compositionally biased region" description="Basic and acidic residues" evidence="2">
    <location>
        <begin position="547"/>
        <end position="556"/>
    </location>
</feature>
<dbReference type="Proteomes" id="UP001519460">
    <property type="component" value="Unassembled WGS sequence"/>
</dbReference>
<feature type="region of interest" description="Disordered" evidence="2">
    <location>
        <begin position="472"/>
        <end position="723"/>
    </location>
</feature>
<feature type="compositionally biased region" description="Basic and acidic residues" evidence="2">
    <location>
        <begin position="748"/>
        <end position="785"/>
    </location>
</feature>
<feature type="compositionally biased region" description="Acidic residues" evidence="2">
    <location>
        <begin position="191"/>
        <end position="213"/>
    </location>
</feature>
<keyword evidence="1" id="KW-0175">Coiled coil</keyword>
<feature type="non-terminal residue" evidence="3">
    <location>
        <position position="1252"/>
    </location>
</feature>
<feature type="compositionally biased region" description="Basic and acidic residues" evidence="2">
    <location>
        <begin position="312"/>
        <end position="334"/>
    </location>
</feature>
<feature type="compositionally biased region" description="Polar residues" evidence="2">
    <location>
        <begin position="243"/>
        <end position="252"/>
    </location>
</feature>